<comment type="caution">
    <text evidence="2">The sequence shown here is derived from an EMBL/GenBank/DDBJ whole genome shotgun (WGS) entry which is preliminary data.</text>
</comment>
<keyword evidence="3" id="KW-1185">Reference proteome</keyword>
<gene>
    <name evidence="2" type="ORF">FGO68_gene2584</name>
</gene>
<feature type="compositionally biased region" description="Polar residues" evidence="1">
    <location>
        <begin position="38"/>
        <end position="63"/>
    </location>
</feature>
<feature type="compositionally biased region" description="Basic and acidic residues" evidence="1">
    <location>
        <begin position="156"/>
        <end position="176"/>
    </location>
</feature>
<dbReference type="AlphaFoldDB" id="A0A8J8NVZ4"/>
<reference evidence="2" key="1">
    <citation type="submission" date="2019-06" db="EMBL/GenBank/DDBJ databases">
        <authorList>
            <person name="Zheng W."/>
        </authorList>
    </citation>
    <scope>NUCLEOTIDE SEQUENCE</scope>
    <source>
        <strain evidence="2">QDHG01</strain>
    </source>
</reference>
<dbReference type="Proteomes" id="UP000785679">
    <property type="component" value="Unassembled WGS sequence"/>
</dbReference>
<accession>A0A8J8NVZ4</accession>
<name>A0A8J8NVZ4_HALGN</name>
<evidence type="ECO:0000313" key="2">
    <source>
        <dbReference type="EMBL" id="TNV83032.1"/>
    </source>
</evidence>
<feature type="compositionally biased region" description="Polar residues" evidence="1">
    <location>
        <begin position="354"/>
        <end position="363"/>
    </location>
</feature>
<feature type="compositionally biased region" description="Polar residues" evidence="1">
    <location>
        <begin position="180"/>
        <end position="192"/>
    </location>
</feature>
<evidence type="ECO:0000256" key="1">
    <source>
        <dbReference type="SAM" id="MobiDB-lite"/>
    </source>
</evidence>
<feature type="region of interest" description="Disordered" evidence="1">
    <location>
        <begin position="26"/>
        <end position="193"/>
    </location>
</feature>
<organism evidence="2 3">
    <name type="scientific">Halteria grandinella</name>
    <dbReference type="NCBI Taxonomy" id="5974"/>
    <lineage>
        <taxon>Eukaryota</taxon>
        <taxon>Sar</taxon>
        <taxon>Alveolata</taxon>
        <taxon>Ciliophora</taxon>
        <taxon>Intramacronucleata</taxon>
        <taxon>Spirotrichea</taxon>
        <taxon>Stichotrichia</taxon>
        <taxon>Sporadotrichida</taxon>
        <taxon>Halteriidae</taxon>
        <taxon>Halteria</taxon>
    </lineage>
</organism>
<evidence type="ECO:0000313" key="3">
    <source>
        <dbReference type="Proteomes" id="UP000785679"/>
    </source>
</evidence>
<sequence>MKKDSKMFHDHQKEHLAVVGQFADNKFLGLPDSKPKHQNTQNGEKNNGGASPRNGASSNQQIPHQALKTAHRESTKQKRGAGNGPDEKANNRGHGGSGKRGKGGLDSSSDEDHPLPSLPMPVPPPVDQQKLKEHLNAIKNKTGKEHSKNPEPAGSQRDKSPNHREEKDNLKVRPLAEHQPCSSSPKSRQVNKLQMALPGNHFASNDQVLIGLGQGGGGIHGNKINAGADTSKHQFKGAHHQDISSSSNRQLDFLGCGGIPTNPSHVHRESTKRAPNQQQQLLPIGHGEPRKQPTSVSSPRHTSRQDSKHQTIDVQPPSNPNSRRHTYANPNQKQLQDLKPSPSGHQPKGRQDSRNQVMQNAATPTEKGGAISMDYHLAKLSGGLAGKGGETQKHADNNANLFLNPQRDSRSRQSNKEVKEIAKADILPSNDATFHGREDTEIHIPEETKCLYESQRGIVIDDSTPNLKNLGQLSNVFDNMAMSQPNCLKIGYSHINNTCFPPAATIDLPKLYSQKHTNMSKLNVPRKSREFLPSQ</sequence>
<protein>
    <submittedName>
        <fullName evidence="2">Uncharacterized protein</fullName>
    </submittedName>
</protein>
<proteinExistence type="predicted"/>
<feature type="compositionally biased region" description="Pro residues" evidence="1">
    <location>
        <begin position="116"/>
        <end position="126"/>
    </location>
</feature>
<feature type="compositionally biased region" description="Basic and acidic residues" evidence="1">
    <location>
        <begin position="129"/>
        <end position="149"/>
    </location>
</feature>
<feature type="region of interest" description="Disordered" evidence="1">
    <location>
        <begin position="221"/>
        <end position="370"/>
    </location>
</feature>
<dbReference type="EMBL" id="RRYP01004242">
    <property type="protein sequence ID" value="TNV83032.1"/>
    <property type="molecule type" value="Genomic_DNA"/>
</dbReference>